<reference evidence="7 8" key="1">
    <citation type="submission" date="2024-02" db="EMBL/GenBank/DDBJ databases">
        <title>Discinaceae phylogenomics.</title>
        <authorList>
            <person name="Dirks A.C."/>
            <person name="James T.Y."/>
        </authorList>
    </citation>
    <scope>NUCLEOTIDE SEQUENCE [LARGE SCALE GENOMIC DNA]</scope>
    <source>
        <strain evidence="7 8">ACD0624</strain>
    </source>
</reference>
<dbReference type="InterPro" id="IPR002909">
    <property type="entry name" value="IPT_dom"/>
</dbReference>
<dbReference type="SMART" id="SM00248">
    <property type="entry name" value="ANK"/>
    <property type="match status" value="2"/>
</dbReference>
<dbReference type="SUPFAM" id="SSF48403">
    <property type="entry name" value="Ankyrin repeat"/>
    <property type="match status" value="1"/>
</dbReference>
<dbReference type="PROSITE" id="PS50297">
    <property type="entry name" value="ANK_REP_REGION"/>
    <property type="match status" value="1"/>
</dbReference>
<dbReference type="Pfam" id="PF01833">
    <property type="entry name" value="TIG"/>
    <property type="match status" value="1"/>
</dbReference>
<keyword evidence="5" id="KW-0472">Membrane</keyword>
<dbReference type="InterPro" id="IPR002110">
    <property type="entry name" value="Ankyrin_rpt"/>
</dbReference>
<sequence>MGDEELNNSCSSSDSPSDSPPSTNSSALSSPIFSRPLVSSGSTWPNDFSQGLTPPPDPVDILHGLLPPLDDIEEDFTQSATFAHVSRQPPTPSSGSVTSEDLGSRSKRLEPLLESFATEAILNSGGDVEMTGGFQGDVRVRDGISNSRKPESRLVDSVLESSGLGRTTDQLDQWFDFDNAALSVPAELISPSSFPGQEALHANSPQQRLPLGSILGYNNGHLRHNLLGDHESNGTSNMGANLHVIGNRRKRSQDQIGFDDFLEISDDGQPIKSSHSSPAYYDANSPDDSRTGQRFSTPPNPSPSGHWDPQYNFGTSHQSRPIARVNQRRPIPTALQTRPCTIPPPQPPSHPASGVHFSMHLPSTLSVDQIPTKSRVETQIPVKLHLFPFPPTVTKLHLPRHTISKPKLYAKPPTTKSADMLELHANLVCSSAMRNPHWLQSALARARGEDVRKETSQRMEIIEGSSGDDSDESPHSENSSSEKSGPLNGGEVRICLGCMSRERKRAARKKVKKVKEEDEWRDDEAKRAVVFNNTEVREWMPISKSQYHGNLVPGGLEGGMMVELHMRLACYCRHQGEKEGFRVIFTIKNHLDEVIAQQITSSILITDDHKSNSTMSTMPSGSHDIKILGVSQQGVYTTLHPNSNPFAHRHDNEQGFFAQANAISQPPQYSNSHHFDSSFGRNGTPASPPPSGVQQSPQFSPSLGTPHTKKRRINSVTKVPANLAMTKIENPTAFQSSVPSQHQFFGSPYEMNNYNQGSSLAVQFQEPSTPSETNDSRRFSFDGTHVDNFRSQIDQSQFTSPRSAYASAVTSPSPHSTFVLQQPQQHHQTRQILPDIIRGNPERDAPMAPEISRLIPGEGTTRGGIEVTVLGKGFVNGLTVLFGETPASQNLCYSSSTLICMLPPRSNPGPVVVTLRNLPPQKAPGHYPLFTYVDDTEKSLMELALQIVGIKMHGTMATAQDIARSIIENRGSSFGQSSSQTPESSGGGGSQQHFIRRLAGEESLGGLGQIELEATLLKCLDAIDLDDSPHPARLNLRNKAGQTLLHLACILGMQRFVAALLARGASPNLRDKNGYTSMHFAALHNKPEIFKRLLLNKANASIQTKNGETPHDLAYKTHGRLDQTSSRCHSRANSGSSEQRFGPQRSRAGSSTSLHSLWESFPGANPTARGHPKPRFDDFCNTSDEAVSSDTDDADANDTWMRPRRSSLPGLGAAAAAVSDISPRDMVSIEATQQVVSGPGSAASRELGPSPSAMMAAWRENFAASLQNFQTHWNLPAMPTAAEFHQNIFQNLNPMAKFNALMPPFTQPWSAANPNPTQQDMKDGDYKWWELFTTPQAPPPYEELFPQPGVPSGSVGDTVLLRGPDVDDTKVPERIVIASSPSSSATSLDMNELQRRIAKGGGDITREQQEEYRAHAAKMKKIENDRRLYFFWLPILIIILLAMATSWGPWTWSVSKMVFSFARDAFQDPASVSDRLGAMIMNAVGGELEVDG</sequence>
<keyword evidence="5" id="KW-0812">Transmembrane</keyword>
<feature type="compositionally biased region" description="Polar residues" evidence="4">
    <location>
        <begin position="806"/>
        <end position="820"/>
    </location>
</feature>
<evidence type="ECO:0000256" key="2">
    <source>
        <dbReference type="ARBA" id="ARBA00023043"/>
    </source>
</evidence>
<feature type="compositionally biased region" description="Low complexity" evidence="4">
    <location>
        <begin position="692"/>
        <end position="702"/>
    </location>
</feature>
<evidence type="ECO:0000256" key="1">
    <source>
        <dbReference type="ARBA" id="ARBA00022737"/>
    </source>
</evidence>
<dbReference type="PANTHER" id="PTHR24180:SF45">
    <property type="entry name" value="POLY [ADP-RIBOSE] POLYMERASE TANKYRASE"/>
    <property type="match status" value="1"/>
</dbReference>
<feature type="repeat" description="ANK" evidence="3">
    <location>
        <begin position="1073"/>
        <end position="1105"/>
    </location>
</feature>
<keyword evidence="5" id="KW-1133">Transmembrane helix</keyword>
<feature type="region of interest" description="Disordered" evidence="4">
    <location>
        <begin position="972"/>
        <end position="992"/>
    </location>
</feature>
<accession>A0ABR3GEQ4</accession>
<dbReference type="SMART" id="SM00429">
    <property type="entry name" value="IPT"/>
    <property type="match status" value="1"/>
</dbReference>
<feature type="region of interest" description="Disordered" evidence="4">
    <location>
        <begin position="806"/>
        <end position="826"/>
    </location>
</feature>
<evidence type="ECO:0000256" key="5">
    <source>
        <dbReference type="SAM" id="Phobius"/>
    </source>
</evidence>
<feature type="transmembrane region" description="Helical" evidence="5">
    <location>
        <begin position="1428"/>
        <end position="1450"/>
    </location>
</feature>
<gene>
    <name evidence="7" type="primary">SPT23_1</name>
    <name evidence="7" type="ORF">Q9L58_006608</name>
</gene>
<feature type="region of interest" description="Disordered" evidence="4">
    <location>
        <begin position="83"/>
        <end position="105"/>
    </location>
</feature>
<dbReference type="CDD" id="cd00102">
    <property type="entry name" value="IPT"/>
    <property type="match status" value="1"/>
</dbReference>
<dbReference type="Gene3D" id="1.25.40.20">
    <property type="entry name" value="Ankyrin repeat-containing domain"/>
    <property type="match status" value="1"/>
</dbReference>
<feature type="compositionally biased region" description="Basic and acidic residues" evidence="4">
    <location>
        <begin position="446"/>
        <end position="461"/>
    </location>
</feature>
<dbReference type="InterPro" id="IPR057962">
    <property type="entry name" value="SPT23_MGA2_DBD"/>
</dbReference>
<feature type="domain" description="IPT/TIG" evidence="6">
    <location>
        <begin position="848"/>
        <end position="933"/>
    </location>
</feature>
<dbReference type="PROSITE" id="PS50088">
    <property type="entry name" value="ANK_REPEAT"/>
    <property type="match status" value="2"/>
</dbReference>
<feature type="compositionally biased region" description="Polar residues" evidence="4">
    <location>
        <begin position="1122"/>
        <end position="1139"/>
    </location>
</feature>
<protein>
    <submittedName>
        <fullName evidence="7">SPT3 Dosage dependent suppressor of Ty-induced promoter mutations-like protein</fullName>
    </submittedName>
</protein>
<evidence type="ECO:0000256" key="3">
    <source>
        <dbReference type="PROSITE-ProRule" id="PRU00023"/>
    </source>
</evidence>
<dbReference type="SUPFAM" id="SSF81296">
    <property type="entry name" value="E set domains"/>
    <property type="match status" value="1"/>
</dbReference>
<feature type="compositionally biased region" description="Polar residues" evidence="4">
    <location>
        <begin position="972"/>
        <end position="984"/>
    </location>
</feature>
<organism evidence="7 8">
    <name type="scientific">Discina gigas</name>
    <dbReference type="NCBI Taxonomy" id="1032678"/>
    <lineage>
        <taxon>Eukaryota</taxon>
        <taxon>Fungi</taxon>
        <taxon>Dikarya</taxon>
        <taxon>Ascomycota</taxon>
        <taxon>Pezizomycotina</taxon>
        <taxon>Pezizomycetes</taxon>
        <taxon>Pezizales</taxon>
        <taxon>Discinaceae</taxon>
        <taxon>Discina</taxon>
    </lineage>
</organism>
<feature type="compositionally biased region" description="Low complexity" evidence="4">
    <location>
        <begin position="9"/>
        <end position="31"/>
    </location>
</feature>
<keyword evidence="8" id="KW-1185">Reference proteome</keyword>
<keyword evidence="1" id="KW-0677">Repeat</keyword>
<evidence type="ECO:0000313" key="7">
    <source>
        <dbReference type="EMBL" id="KAL0634438.1"/>
    </source>
</evidence>
<feature type="region of interest" description="Disordered" evidence="4">
    <location>
        <begin position="665"/>
        <end position="713"/>
    </location>
</feature>
<dbReference type="EMBL" id="JBBBZM010000094">
    <property type="protein sequence ID" value="KAL0634438.1"/>
    <property type="molecule type" value="Genomic_DNA"/>
</dbReference>
<comment type="caution">
    <text evidence="7">The sequence shown here is derived from an EMBL/GenBank/DDBJ whole genome shotgun (WGS) entry which is preliminary data.</text>
</comment>
<dbReference type="InterPro" id="IPR051637">
    <property type="entry name" value="Ank_repeat_dom-contain_49"/>
</dbReference>
<keyword evidence="2 3" id="KW-0040">ANK repeat</keyword>
<feature type="region of interest" description="Disordered" evidence="4">
    <location>
        <begin position="1"/>
        <end position="66"/>
    </location>
</feature>
<dbReference type="InterPro" id="IPR036770">
    <property type="entry name" value="Ankyrin_rpt-contain_sf"/>
</dbReference>
<dbReference type="Pfam" id="PF12796">
    <property type="entry name" value="Ank_2"/>
    <property type="match status" value="1"/>
</dbReference>
<feature type="compositionally biased region" description="Polar residues" evidence="4">
    <location>
        <begin position="37"/>
        <end position="52"/>
    </location>
</feature>
<evidence type="ECO:0000313" key="8">
    <source>
        <dbReference type="Proteomes" id="UP001447188"/>
    </source>
</evidence>
<dbReference type="InterPro" id="IPR013783">
    <property type="entry name" value="Ig-like_fold"/>
</dbReference>
<feature type="region of interest" description="Disordered" evidence="4">
    <location>
        <begin position="445"/>
        <end position="488"/>
    </location>
</feature>
<feature type="region of interest" description="Disordered" evidence="4">
    <location>
        <begin position="264"/>
        <end position="324"/>
    </location>
</feature>
<evidence type="ECO:0000256" key="4">
    <source>
        <dbReference type="SAM" id="MobiDB-lite"/>
    </source>
</evidence>
<dbReference type="Gene3D" id="2.60.40.10">
    <property type="entry name" value="Immunoglobulins"/>
    <property type="match status" value="1"/>
</dbReference>
<dbReference type="Proteomes" id="UP001447188">
    <property type="component" value="Unassembled WGS sequence"/>
</dbReference>
<proteinExistence type="predicted"/>
<feature type="repeat" description="ANK" evidence="3">
    <location>
        <begin position="1040"/>
        <end position="1072"/>
    </location>
</feature>
<feature type="region of interest" description="Disordered" evidence="4">
    <location>
        <begin position="1120"/>
        <end position="1205"/>
    </location>
</feature>
<dbReference type="PANTHER" id="PTHR24180">
    <property type="entry name" value="CYCLIN-DEPENDENT KINASE INHIBITOR 2C-RELATED"/>
    <property type="match status" value="1"/>
</dbReference>
<dbReference type="InterPro" id="IPR014756">
    <property type="entry name" value="Ig_E-set"/>
</dbReference>
<dbReference type="Pfam" id="PF25603">
    <property type="entry name" value="SPT23_MGA2_DBD"/>
    <property type="match status" value="2"/>
</dbReference>
<evidence type="ECO:0000259" key="6">
    <source>
        <dbReference type="SMART" id="SM00429"/>
    </source>
</evidence>
<name>A0ABR3GEQ4_9PEZI</name>